<protein>
    <submittedName>
        <fullName evidence="1">Uncharacterized protein</fullName>
    </submittedName>
</protein>
<evidence type="ECO:0000313" key="2">
    <source>
        <dbReference type="Proteomes" id="UP000291084"/>
    </source>
</evidence>
<organism evidence="1 2">
    <name type="scientific">Vigna angularis var. angularis</name>
    <dbReference type="NCBI Taxonomy" id="157739"/>
    <lineage>
        <taxon>Eukaryota</taxon>
        <taxon>Viridiplantae</taxon>
        <taxon>Streptophyta</taxon>
        <taxon>Embryophyta</taxon>
        <taxon>Tracheophyta</taxon>
        <taxon>Spermatophyta</taxon>
        <taxon>Magnoliopsida</taxon>
        <taxon>eudicotyledons</taxon>
        <taxon>Gunneridae</taxon>
        <taxon>Pentapetalae</taxon>
        <taxon>rosids</taxon>
        <taxon>fabids</taxon>
        <taxon>Fabales</taxon>
        <taxon>Fabaceae</taxon>
        <taxon>Papilionoideae</taxon>
        <taxon>50 kb inversion clade</taxon>
        <taxon>NPAAA clade</taxon>
        <taxon>indigoferoid/millettioid clade</taxon>
        <taxon>Phaseoleae</taxon>
        <taxon>Vigna</taxon>
    </lineage>
</organism>
<proteinExistence type="predicted"/>
<name>A0A0S3RR25_PHAAN</name>
<keyword evidence="2" id="KW-1185">Reference proteome</keyword>
<evidence type="ECO:0000313" key="1">
    <source>
        <dbReference type="EMBL" id="BAT83063.1"/>
    </source>
</evidence>
<sequence>MKRRKREAEIIKNGREKVSDLTWEQRASLWCQRRMLALAKTRSCVGGVRCGERIKSKNVGRCQENKIKHDRPWIEENSRI</sequence>
<reference evidence="1 2" key="1">
    <citation type="journal article" date="2015" name="Sci. Rep.">
        <title>The power of single molecule real-time sequencing technology in the de novo assembly of a eukaryotic genome.</title>
        <authorList>
            <person name="Sakai H."/>
            <person name="Naito K."/>
            <person name="Ogiso-Tanaka E."/>
            <person name="Takahashi Y."/>
            <person name="Iseki K."/>
            <person name="Muto C."/>
            <person name="Satou K."/>
            <person name="Teruya K."/>
            <person name="Shiroma A."/>
            <person name="Shimoji M."/>
            <person name="Hirano T."/>
            <person name="Itoh T."/>
            <person name="Kaga A."/>
            <person name="Tomooka N."/>
        </authorList>
    </citation>
    <scope>NUCLEOTIDE SEQUENCE [LARGE SCALE GENOMIC DNA]</scope>
    <source>
        <strain evidence="2">cv. Shumari</strain>
    </source>
</reference>
<dbReference type="AlphaFoldDB" id="A0A0S3RR25"/>
<dbReference type="EMBL" id="AP015037">
    <property type="protein sequence ID" value="BAT83063.1"/>
    <property type="molecule type" value="Genomic_DNA"/>
</dbReference>
<gene>
    <name evidence="1" type="primary">Vigan.04G016300</name>
    <name evidence="1" type="ORF">VIGAN_04016300</name>
</gene>
<accession>A0A0S3RR25</accession>
<dbReference type="Proteomes" id="UP000291084">
    <property type="component" value="Chromosome 4"/>
</dbReference>